<name>A0A8S5LJD6_9CAUD</name>
<dbReference type="CDD" id="cd14667">
    <property type="entry name" value="3D_containing_proteins"/>
    <property type="match status" value="1"/>
</dbReference>
<reference evidence="1" key="1">
    <citation type="journal article" date="2021" name="Proc. Natl. Acad. Sci. U.S.A.">
        <title>A Catalog of Tens of Thousands of Viruses from Human Metagenomes Reveals Hidden Associations with Chronic Diseases.</title>
        <authorList>
            <person name="Tisza M.J."/>
            <person name="Buck C.B."/>
        </authorList>
    </citation>
    <scope>NUCLEOTIDE SEQUENCE</scope>
    <source>
        <strain evidence="1">CtXPh6</strain>
    </source>
</reference>
<protein>
    <submittedName>
        <fullName evidence="1">3D containing protein</fullName>
    </submittedName>
</protein>
<evidence type="ECO:0000313" key="1">
    <source>
        <dbReference type="EMBL" id="DAD70229.1"/>
    </source>
</evidence>
<organism evidence="1">
    <name type="scientific">Siphoviridae sp. ctXPh6</name>
    <dbReference type="NCBI Taxonomy" id="2827578"/>
    <lineage>
        <taxon>Viruses</taxon>
        <taxon>Duplodnaviria</taxon>
        <taxon>Heunggongvirae</taxon>
        <taxon>Uroviricota</taxon>
        <taxon>Caudoviricetes</taxon>
    </lineage>
</organism>
<dbReference type="EMBL" id="BK015862">
    <property type="protein sequence ID" value="DAD70229.1"/>
    <property type="molecule type" value="Genomic_DNA"/>
</dbReference>
<dbReference type="InterPro" id="IPR059180">
    <property type="entry name" value="3D_YorM"/>
</dbReference>
<proteinExistence type="predicted"/>
<sequence>MIRNLWIILFSAVFICGLTGIIKAEWVTTELTVYTPYECPNEHTASGTIPTEGRTIACNWLPFGTQVQIYGHWYIVEDRGGMEGIDIFKNSYDEAIEFGRRNAEVYIER</sequence>
<accession>A0A8S5LJD6</accession>